<evidence type="ECO:0000313" key="2">
    <source>
        <dbReference type="Proteomes" id="UP001139477"/>
    </source>
</evidence>
<comment type="caution">
    <text evidence="1">The sequence shown here is derived from an EMBL/GenBank/DDBJ whole genome shotgun (WGS) entry which is preliminary data.</text>
</comment>
<protein>
    <submittedName>
        <fullName evidence="1">Uncharacterized protein</fullName>
    </submittedName>
</protein>
<proteinExistence type="predicted"/>
<dbReference type="PROSITE" id="PS51318">
    <property type="entry name" value="TAT"/>
    <property type="match status" value="1"/>
</dbReference>
<keyword evidence="2" id="KW-1185">Reference proteome</keyword>
<gene>
    <name evidence="1" type="ORF">NHG85_12320</name>
</gene>
<dbReference type="AlphaFoldDB" id="A0A9X2FRK3"/>
<dbReference type="Proteomes" id="UP001139477">
    <property type="component" value="Unassembled WGS sequence"/>
</dbReference>
<evidence type="ECO:0000313" key="1">
    <source>
        <dbReference type="EMBL" id="MCP1169295.1"/>
    </source>
</evidence>
<name>A0A9X2FRK3_9RHOB</name>
<dbReference type="InterPro" id="IPR006311">
    <property type="entry name" value="TAT_signal"/>
</dbReference>
<reference evidence="1" key="1">
    <citation type="submission" date="2022-06" db="EMBL/GenBank/DDBJ databases">
        <title>Limimaricola sediminis sp. nov., isolated from an intertidal sediment.</title>
        <authorList>
            <person name="Shao X."/>
        </authorList>
    </citation>
    <scope>NUCLEOTIDE SEQUENCE</scope>
    <source>
        <strain evidence="1">ASW11-118</strain>
    </source>
</reference>
<dbReference type="RefSeq" id="WP_253332772.1">
    <property type="nucleotide sequence ID" value="NZ_JAMYXC010000191.1"/>
</dbReference>
<dbReference type="EMBL" id="JAMYXC010000191">
    <property type="protein sequence ID" value="MCP1169295.1"/>
    <property type="molecule type" value="Genomic_DNA"/>
</dbReference>
<accession>A0A9X2FRK3</accession>
<sequence>MDRFADMGRRAFLKAAVGSVMGAGAAQAVPVAPAILEDAIDIGRAVLRTGVVESDAAALRAALGVIDRDIATLFTPRWNARMRRDFATGDTVHVAGWTLSRSEARLCALAASLRQQGLC</sequence>
<organism evidence="1 2">
    <name type="scientific">Limimaricola litoreus</name>
    <dbReference type="NCBI Taxonomy" id="2955316"/>
    <lineage>
        <taxon>Bacteria</taxon>
        <taxon>Pseudomonadati</taxon>
        <taxon>Pseudomonadota</taxon>
        <taxon>Alphaproteobacteria</taxon>
        <taxon>Rhodobacterales</taxon>
        <taxon>Paracoccaceae</taxon>
        <taxon>Limimaricola</taxon>
    </lineage>
</organism>